<name>A0A6J7CQE1_9ZZZZ</name>
<protein>
    <submittedName>
        <fullName evidence="2">Unannotated protein</fullName>
    </submittedName>
</protein>
<dbReference type="AlphaFoldDB" id="A0A6J7CQE1"/>
<evidence type="ECO:0000313" key="2">
    <source>
        <dbReference type="EMBL" id="CAB4859970.1"/>
    </source>
</evidence>
<sequence>MTRDQREVRDHRWAITTLARHRLERTQEGSFGNRRCLRGGSGWNIDDDVSRERSCCRRGGVSKVGNPVRTRPETDDRDCAIVTPLRRGQNGRGIHSAVETDTVDCVAQPPAQLSANAVGHLAVRVFYRDEN</sequence>
<accession>A0A6J7CQE1</accession>
<proteinExistence type="predicted"/>
<organism evidence="2">
    <name type="scientific">freshwater metagenome</name>
    <dbReference type="NCBI Taxonomy" id="449393"/>
    <lineage>
        <taxon>unclassified sequences</taxon>
        <taxon>metagenomes</taxon>
        <taxon>ecological metagenomes</taxon>
    </lineage>
</organism>
<dbReference type="EMBL" id="CAEZTZ010000140">
    <property type="protein sequence ID" value="CAB4590469.1"/>
    <property type="molecule type" value="Genomic_DNA"/>
</dbReference>
<reference evidence="2" key="1">
    <citation type="submission" date="2020-05" db="EMBL/GenBank/DDBJ databases">
        <authorList>
            <person name="Chiriac C."/>
            <person name="Salcher M."/>
            <person name="Ghai R."/>
            <person name="Kavagutti S V."/>
        </authorList>
    </citation>
    <scope>NUCLEOTIDE SEQUENCE</scope>
</reference>
<evidence type="ECO:0000313" key="1">
    <source>
        <dbReference type="EMBL" id="CAB4590469.1"/>
    </source>
</evidence>
<gene>
    <name evidence="1" type="ORF">UFOPK1767_00915</name>
    <name evidence="2" type="ORF">UFOPK3339_00360</name>
</gene>
<dbReference type="EMBL" id="CAFBLF010000037">
    <property type="protein sequence ID" value="CAB4859970.1"/>
    <property type="molecule type" value="Genomic_DNA"/>
</dbReference>